<gene>
    <name evidence="3" type="ORF">M9Y10_034972</name>
</gene>
<reference evidence="3 4" key="1">
    <citation type="submission" date="2024-04" db="EMBL/GenBank/DDBJ databases">
        <title>Tritrichomonas musculus Genome.</title>
        <authorList>
            <person name="Alves-Ferreira E."/>
            <person name="Grigg M."/>
            <person name="Lorenzi H."/>
            <person name="Galac M."/>
        </authorList>
    </citation>
    <scope>NUCLEOTIDE SEQUENCE [LARGE SCALE GENOMIC DNA]</scope>
    <source>
        <strain evidence="3 4">EAF2021</strain>
    </source>
</reference>
<protein>
    <submittedName>
        <fullName evidence="3">Uncharacterized protein</fullName>
    </submittedName>
</protein>
<dbReference type="EMBL" id="JAPFFF010000005">
    <property type="protein sequence ID" value="KAK8890202.1"/>
    <property type="molecule type" value="Genomic_DNA"/>
</dbReference>
<proteinExistence type="predicted"/>
<dbReference type="Proteomes" id="UP001470230">
    <property type="component" value="Unassembled WGS sequence"/>
</dbReference>
<evidence type="ECO:0000313" key="3">
    <source>
        <dbReference type="EMBL" id="KAK8890202.1"/>
    </source>
</evidence>
<evidence type="ECO:0000256" key="1">
    <source>
        <dbReference type="SAM" id="Coils"/>
    </source>
</evidence>
<comment type="caution">
    <text evidence="3">The sequence shown here is derived from an EMBL/GenBank/DDBJ whole genome shotgun (WGS) entry which is preliminary data.</text>
</comment>
<feature type="region of interest" description="Disordered" evidence="2">
    <location>
        <begin position="100"/>
        <end position="125"/>
    </location>
</feature>
<evidence type="ECO:0000313" key="4">
    <source>
        <dbReference type="Proteomes" id="UP001470230"/>
    </source>
</evidence>
<keyword evidence="4" id="KW-1185">Reference proteome</keyword>
<sequence length="349" mass="40970">MRPIQQTKKYSRRYKGNKYDYGEPSYCQDGPGKIFGESLAVGDGTGYIIRESYNYEKPKSRVPITFIPQIYNVPMSIPIQQHPMQIPIQQQPPMQIPIQQPPMQPPQAQTAQEQMQPPPQTKDQTQIQIQKANEKIKKEQKPKKFLDLMLTLMNEEEEENETISKDDRKTIARFIGRQFKKEIVKQSASYEDKIKEMQEKKQELTLKLAAKEASKPHEISNSFWSCESFNHKKEEKVTEKVHEKYKKIELSMIVLDQKPIELERSLFEVRKYACSRDTQKLLDIMNHFVNNYNEYQPTPEMNNEYQTIMYRLPLIIGSKAFNTKYATVSQKQKMSIVSAFKPDVKDLIF</sequence>
<evidence type="ECO:0000256" key="2">
    <source>
        <dbReference type="SAM" id="MobiDB-lite"/>
    </source>
</evidence>
<name>A0ABR2KH95_9EUKA</name>
<feature type="compositionally biased region" description="Low complexity" evidence="2">
    <location>
        <begin position="106"/>
        <end position="125"/>
    </location>
</feature>
<feature type="coiled-coil region" evidence="1">
    <location>
        <begin position="180"/>
        <end position="214"/>
    </location>
</feature>
<organism evidence="3 4">
    <name type="scientific">Tritrichomonas musculus</name>
    <dbReference type="NCBI Taxonomy" id="1915356"/>
    <lineage>
        <taxon>Eukaryota</taxon>
        <taxon>Metamonada</taxon>
        <taxon>Parabasalia</taxon>
        <taxon>Tritrichomonadida</taxon>
        <taxon>Tritrichomonadidae</taxon>
        <taxon>Tritrichomonas</taxon>
    </lineage>
</organism>
<accession>A0ABR2KH95</accession>
<keyword evidence="1" id="KW-0175">Coiled coil</keyword>
<dbReference type="SUPFAM" id="SSF81995">
    <property type="entry name" value="beta-sandwich domain of Sec23/24"/>
    <property type="match status" value="1"/>
</dbReference>